<reference evidence="8" key="1">
    <citation type="submission" date="2023-03" db="EMBL/GenBank/DDBJ databases">
        <title>Emydomyces testavorans Genome Sequence.</title>
        <authorList>
            <person name="Hoyer L."/>
        </authorList>
    </citation>
    <scope>NUCLEOTIDE SEQUENCE</scope>
    <source>
        <strain evidence="8">16-2883</strain>
    </source>
</reference>
<dbReference type="InterPro" id="IPR011701">
    <property type="entry name" value="MFS"/>
</dbReference>
<feature type="transmembrane region" description="Helical" evidence="6">
    <location>
        <begin position="447"/>
        <end position="465"/>
    </location>
</feature>
<feature type="transmembrane region" description="Helical" evidence="6">
    <location>
        <begin position="308"/>
        <end position="328"/>
    </location>
</feature>
<feature type="transmembrane region" description="Helical" evidence="6">
    <location>
        <begin position="37"/>
        <end position="58"/>
    </location>
</feature>
<dbReference type="PANTHER" id="PTHR23502">
    <property type="entry name" value="MAJOR FACILITATOR SUPERFAMILY"/>
    <property type="match status" value="1"/>
</dbReference>
<dbReference type="InterPro" id="IPR036259">
    <property type="entry name" value="MFS_trans_sf"/>
</dbReference>
<feature type="transmembrane region" description="Helical" evidence="6">
    <location>
        <begin position="104"/>
        <end position="125"/>
    </location>
</feature>
<dbReference type="Gene3D" id="1.20.1250.20">
    <property type="entry name" value="MFS general substrate transporter like domains"/>
    <property type="match status" value="1"/>
</dbReference>
<feature type="transmembrane region" description="Helical" evidence="6">
    <location>
        <begin position="349"/>
        <end position="368"/>
    </location>
</feature>
<comment type="similarity">
    <text evidence="2">Belongs to the major facilitator superfamily.</text>
</comment>
<dbReference type="InterPro" id="IPR020846">
    <property type="entry name" value="MFS_dom"/>
</dbReference>
<dbReference type="AlphaFoldDB" id="A0AAF0DAE4"/>
<comment type="subcellular location">
    <subcellularLocation>
        <location evidence="1">Membrane</location>
        <topology evidence="1">Multi-pass membrane protein</topology>
    </subcellularLocation>
</comment>
<feature type="transmembrane region" description="Helical" evidence="6">
    <location>
        <begin position="168"/>
        <end position="188"/>
    </location>
</feature>
<evidence type="ECO:0000256" key="4">
    <source>
        <dbReference type="ARBA" id="ARBA00022989"/>
    </source>
</evidence>
<evidence type="ECO:0000259" key="7">
    <source>
        <dbReference type="PROSITE" id="PS50850"/>
    </source>
</evidence>
<accession>A0AAF0DAE4</accession>
<dbReference type="PANTHER" id="PTHR23502:SF68">
    <property type="entry name" value="MULTIDRUG TRANSPORTER, PUTATIVE (AFU_ORTHOLOGUE AFUA_3G01120)-RELATED"/>
    <property type="match status" value="1"/>
</dbReference>
<feature type="transmembrane region" description="Helical" evidence="6">
    <location>
        <begin position="406"/>
        <end position="427"/>
    </location>
</feature>
<keyword evidence="5 6" id="KW-0472">Membrane</keyword>
<feature type="transmembrane region" description="Helical" evidence="6">
    <location>
        <begin position="78"/>
        <end position="97"/>
    </location>
</feature>
<feature type="domain" description="Major facilitator superfamily (MFS) profile" evidence="7">
    <location>
        <begin position="39"/>
        <end position="468"/>
    </location>
</feature>
<dbReference type="GO" id="GO:0016020">
    <property type="term" value="C:membrane"/>
    <property type="evidence" value="ECO:0007669"/>
    <property type="project" value="UniProtKB-SubCell"/>
</dbReference>
<keyword evidence="9" id="KW-1185">Reference proteome</keyword>
<evidence type="ECO:0000256" key="5">
    <source>
        <dbReference type="ARBA" id="ARBA00023136"/>
    </source>
</evidence>
<dbReference type="Pfam" id="PF07690">
    <property type="entry name" value="MFS_1"/>
    <property type="match status" value="1"/>
</dbReference>
<dbReference type="PROSITE" id="PS50850">
    <property type="entry name" value="MFS"/>
    <property type="match status" value="1"/>
</dbReference>
<feature type="transmembrane region" description="Helical" evidence="6">
    <location>
        <begin position="374"/>
        <end position="394"/>
    </location>
</feature>
<dbReference type="GO" id="GO:0022857">
    <property type="term" value="F:transmembrane transporter activity"/>
    <property type="evidence" value="ECO:0007669"/>
    <property type="project" value="InterPro"/>
</dbReference>
<organism evidence="8 9">
    <name type="scientific">Emydomyces testavorans</name>
    <dbReference type="NCBI Taxonomy" id="2070801"/>
    <lineage>
        <taxon>Eukaryota</taxon>
        <taxon>Fungi</taxon>
        <taxon>Dikarya</taxon>
        <taxon>Ascomycota</taxon>
        <taxon>Pezizomycotina</taxon>
        <taxon>Eurotiomycetes</taxon>
        <taxon>Eurotiomycetidae</taxon>
        <taxon>Onygenales</taxon>
        <taxon>Nannizziopsiaceae</taxon>
        <taxon>Emydomyces</taxon>
    </lineage>
</organism>
<name>A0AAF0DAE4_9EURO</name>
<dbReference type="Proteomes" id="UP001219355">
    <property type="component" value="Chromosome 1"/>
</dbReference>
<feature type="transmembrane region" description="Helical" evidence="6">
    <location>
        <begin position="194"/>
        <end position="213"/>
    </location>
</feature>
<dbReference type="SUPFAM" id="SSF103473">
    <property type="entry name" value="MFS general substrate transporter"/>
    <property type="match status" value="1"/>
</dbReference>
<dbReference type="EMBL" id="CP120627">
    <property type="protein sequence ID" value="WEW54856.1"/>
    <property type="molecule type" value="Genomic_DNA"/>
</dbReference>
<evidence type="ECO:0000256" key="1">
    <source>
        <dbReference type="ARBA" id="ARBA00004141"/>
    </source>
</evidence>
<evidence type="ECO:0000256" key="3">
    <source>
        <dbReference type="ARBA" id="ARBA00022692"/>
    </source>
</evidence>
<sequence length="478" mass="52538">MTTSQDALKESYDPADIVKFEDDDPEKAVNWPSRVKWANVIILAAMSFIVSLASSMTVPGVSQAMREFHSDSSTLGSLVVSIFSLGLACGPLIVAPLSEIYGRLIPYHVSNILFIIFSVGCAVSPNLASLVVFRMLAGMMAASVLNIGGATVADLFVPEERGNAMAAWTYGPLLGPAIGPVAGGFLSQAKGWRWVFWVITLAATVTAVLFSLIMRESYPPVLLEQKVKRLRRETGNERLRSEMKVDLEPKELFKRALRRPLFLLFRSPIVFLSSVFIAVVYGYLYLLYTTMALVFKAQYGFSEGFQGLAYLGIGVGFLIGNAFFGLMSDRVLKTKSASHTDELKPEYRLPVMIPGAFCIPASFFIYGWTAQLKTFWLIPILGMSLMGFGVNTTFMSIQIYLVDSFTLYAASALAATTILRSLVGALLPLAGPPLYEKLGLGWGNSTLGFIAMTLIPVPFLFFRFGESIRRNSRFQLDL</sequence>
<feature type="transmembrane region" description="Helical" evidence="6">
    <location>
        <begin position="263"/>
        <end position="288"/>
    </location>
</feature>
<feature type="transmembrane region" description="Helical" evidence="6">
    <location>
        <begin position="131"/>
        <end position="156"/>
    </location>
</feature>
<evidence type="ECO:0000313" key="9">
    <source>
        <dbReference type="Proteomes" id="UP001219355"/>
    </source>
</evidence>
<evidence type="ECO:0000256" key="6">
    <source>
        <dbReference type="SAM" id="Phobius"/>
    </source>
</evidence>
<evidence type="ECO:0000256" key="2">
    <source>
        <dbReference type="ARBA" id="ARBA00008335"/>
    </source>
</evidence>
<proteinExistence type="inferred from homology"/>
<evidence type="ECO:0000313" key="8">
    <source>
        <dbReference type="EMBL" id="WEW54856.1"/>
    </source>
</evidence>
<gene>
    <name evidence="8" type="ORF">PRK78_000282</name>
</gene>
<dbReference type="CDD" id="cd17323">
    <property type="entry name" value="MFS_Tpo1_MDR_like"/>
    <property type="match status" value="1"/>
</dbReference>
<dbReference type="FunFam" id="1.20.1250.20:FF:000011">
    <property type="entry name" value="MFS multidrug transporter, putative"/>
    <property type="match status" value="1"/>
</dbReference>
<protein>
    <recommendedName>
        <fullName evidence="7">Major facilitator superfamily (MFS) profile domain-containing protein</fullName>
    </recommendedName>
</protein>
<keyword evidence="3 6" id="KW-0812">Transmembrane</keyword>
<keyword evidence="4 6" id="KW-1133">Transmembrane helix</keyword>